<protein>
    <submittedName>
        <fullName evidence="2">DUF3078 domain-containing protein</fullName>
    </submittedName>
</protein>
<reference evidence="2" key="1">
    <citation type="submission" date="2021-10" db="EMBL/GenBank/DDBJ databases">
        <title>Tamlana sargassums sp. nov., and Tamlana laminarinivorans sp. nov., two new bacteria isolated from the brown alga.</title>
        <authorList>
            <person name="Li J."/>
        </authorList>
    </citation>
    <scope>NUCLEOTIDE SEQUENCE</scope>
    <source>
        <strain evidence="2">PT2-4</strain>
    </source>
</reference>
<keyword evidence="3" id="KW-1185">Reference proteome</keyword>
<feature type="chain" id="PRO_5040899227" evidence="1">
    <location>
        <begin position="19"/>
        <end position="321"/>
    </location>
</feature>
<name>A0A9X1I063_9FLAO</name>
<dbReference type="EMBL" id="JAJAPW010000001">
    <property type="protein sequence ID" value="MCB4797857.1"/>
    <property type="molecule type" value="Genomic_DNA"/>
</dbReference>
<comment type="caution">
    <text evidence="2">The sequence shown here is derived from an EMBL/GenBank/DDBJ whole genome shotgun (WGS) entry which is preliminary data.</text>
</comment>
<dbReference type="InterPro" id="IPR021428">
    <property type="entry name" value="DUF3078"/>
</dbReference>
<organism evidence="2 3">
    <name type="scientific">Neotamlana laminarinivorans</name>
    <dbReference type="NCBI Taxonomy" id="2883124"/>
    <lineage>
        <taxon>Bacteria</taxon>
        <taxon>Pseudomonadati</taxon>
        <taxon>Bacteroidota</taxon>
        <taxon>Flavobacteriia</taxon>
        <taxon>Flavobacteriales</taxon>
        <taxon>Flavobacteriaceae</taxon>
        <taxon>Neotamlana</taxon>
    </lineage>
</organism>
<sequence>MKYISFISALLFFNLSFAQPSFLFRPTDDDEEVFTGPSWETTNKASVYLSQVSFVNWNAGGTNSISGLMSYQTSANYTDKYYTWKNDASLKLGMTDQQGSSLQKSDDIFSLSSNFSYQSDDKSNWFYSAKLTFNTQLFNGYTYSSDSRTLISSFLAPGYLYFGGGMEYGKNVDKMSIYFSPVTLKTTFVLEEDLANAGSYGVDPAVYDDDGNIISEGERIRSEVGILITNSYEMAVMKNVNLKNQVSLYSDYLNNFGNVDVDWSLDFDFKVNDYIKASFGSQIKYDDDVKTVVETDDGETAEAGAKVQWRQFLGVGFAVDF</sequence>
<evidence type="ECO:0000256" key="1">
    <source>
        <dbReference type="SAM" id="SignalP"/>
    </source>
</evidence>
<feature type="signal peptide" evidence="1">
    <location>
        <begin position="1"/>
        <end position="18"/>
    </location>
</feature>
<accession>A0A9X1I063</accession>
<proteinExistence type="predicted"/>
<dbReference type="Pfam" id="PF11276">
    <property type="entry name" value="DUF3078"/>
    <property type="match status" value="1"/>
</dbReference>
<dbReference type="AlphaFoldDB" id="A0A9X1I063"/>
<dbReference type="RefSeq" id="WP_226540884.1">
    <property type="nucleotide sequence ID" value="NZ_JAJAPW010000001.1"/>
</dbReference>
<keyword evidence="1" id="KW-0732">Signal</keyword>
<evidence type="ECO:0000313" key="3">
    <source>
        <dbReference type="Proteomes" id="UP001139199"/>
    </source>
</evidence>
<evidence type="ECO:0000313" key="2">
    <source>
        <dbReference type="EMBL" id="MCB4797857.1"/>
    </source>
</evidence>
<dbReference type="Proteomes" id="UP001139199">
    <property type="component" value="Unassembled WGS sequence"/>
</dbReference>
<gene>
    <name evidence="2" type="ORF">LG649_03320</name>
</gene>